<gene>
    <name evidence="2" type="ORF">EAO28_03520</name>
</gene>
<reference evidence="2 3" key="1">
    <citation type="journal article" date="2019" name="Antimicrob. Agents Chemother.">
        <title>Applying Rapid Whole Genome Sequencing to Predict Phenotypic Antimicrobial Susceptibility Testing Results Among Carbapenem-Resistant Klebsiella pneumoniae Clinical Isolates.</title>
        <authorList>
            <person name="Tamma P.D."/>
            <person name="Fan Y."/>
            <person name="Bergman Y."/>
            <person name="Pertea G."/>
            <person name="Kazmi A."/>
            <person name="Lewis S."/>
            <person name="Carroll K.C."/>
            <person name="Schatz M.C."/>
            <person name="Timp W."/>
            <person name="Simner P.J."/>
        </authorList>
    </citation>
    <scope>NUCLEOTIDE SEQUENCE [LARGE SCALE GENOMIC DNA]</scope>
    <source>
        <strain evidence="2 3">KLPN_33</strain>
    </source>
</reference>
<proteinExistence type="predicted"/>
<dbReference type="EMBL" id="RCZY01000002">
    <property type="protein sequence ID" value="RRE43193.1"/>
    <property type="molecule type" value="Genomic_DNA"/>
</dbReference>
<dbReference type="AlphaFoldDB" id="A0A3P2EHQ9"/>
<organism evidence="2 3">
    <name type="scientific">Klebsiella pneumoniae</name>
    <dbReference type="NCBI Taxonomy" id="573"/>
    <lineage>
        <taxon>Bacteria</taxon>
        <taxon>Pseudomonadati</taxon>
        <taxon>Pseudomonadota</taxon>
        <taxon>Gammaproteobacteria</taxon>
        <taxon>Enterobacterales</taxon>
        <taxon>Enterobacteriaceae</taxon>
        <taxon>Klebsiella/Raoultella group</taxon>
        <taxon>Klebsiella</taxon>
        <taxon>Klebsiella pneumoniae complex</taxon>
    </lineage>
</organism>
<accession>A0A3P2EHQ9</accession>
<feature type="region of interest" description="Disordered" evidence="1">
    <location>
        <begin position="20"/>
        <end position="41"/>
    </location>
</feature>
<evidence type="ECO:0000313" key="2">
    <source>
        <dbReference type="EMBL" id="RRE43193.1"/>
    </source>
</evidence>
<name>A0A3P2EHQ9_KLEPN</name>
<protein>
    <submittedName>
        <fullName evidence="2">Uncharacterized protein</fullName>
    </submittedName>
</protein>
<evidence type="ECO:0000313" key="3">
    <source>
        <dbReference type="Proteomes" id="UP000272440"/>
    </source>
</evidence>
<sequence>MHIIFTLIISFTNENNRKLPQCGPGRRWQASAEPRDRRPDRVGMHRSLAKRVLNASHCEMHLFNPSA</sequence>
<evidence type="ECO:0000256" key="1">
    <source>
        <dbReference type="SAM" id="MobiDB-lite"/>
    </source>
</evidence>
<dbReference type="Proteomes" id="UP000272440">
    <property type="component" value="Unassembled WGS sequence"/>
</dbReference>
<comment type="caution">
    <text evidence="2">The sequence shown here is derived from an EMBL/GenBank/DDBJ whole genome shotgun (WGS) entry which is preliminary data.</text>
</comment>